<dbReference type="Proteomes" id="UP000738359">
    <property type="component" value="Unassembled WGS sequence"/>
</dbReference>
<comment type="similarity">
    <text evidence="2 10">Belongs to the peptidase M14 family.</text>
</comment>
<evidence type="ECO:0000256" key="11">
    <source>
        <dbReference type="SAM" id="SignalP"/>
    </source>
</evidence>
<evidence type="ECO:0000259" key="12">
    <source>
        <dbReference type="PROSITE" id="PS52035"/>
    </source>
</evidence>
<dbReference type="InterPro" id="IPR000834">
    <property type="entry name" value="Peptidase_M14"/>
</dbReference>
<accession>A0A9P6JDF7</accession>
<evidence type="ECO:0000256" key="2">
    <source>
        <dbReference type="ARBA" id="ARBA00005988"/>
    </source>
</evidence>
<dbReference type="Gene3D" id="3.40.630.10">
    <property type="entry name" value="Zn peptidases"/>
    <property type="match status" value="1"/>
</dbReference>
<evidence type="ECO:0000256" key="3">
    <source>
        <dbReference type="ARBA" id="ARBA00022645"/>
    </source>
</evidence>
<keyword evidence="4" id="KW-0645">Protease</keyword>
<evidence type="ECO:0000256" key="7">
    <source>
        <dbReference type="ARBA" id="ARBA00022801"/>
    </source>
</evidence>
<evidence type="ECO:0000256" key="8">
    <source>
        <dbReference type="ARBA" id="ARBA00022833"/>
    </source>
</evidence>
<keyword evidence="6 11" id="KW-0732">Signal</keyword>
<dbReference type="GO" id="GO:0005615">
    <property type="term" value="C:extracellular space"/>
    <property type="evidence" value="ECO:0007669"/>
    <property type="project" value="TreeGrafter"/>
</dbReference>
<protein>
    <recommendedName>
        <fullName evidence="12">Peptidase M14 domain-containing protein</fullName>
    </recommendedName>
</protein>
<reference evidence="13" key="1">
    <citation type="journal article" date="2020" name="Fungal Divers.">
        <title>Resolving the Mortierellaceae phylogeny through synthesis of multi-gene phylogenetics and phylogenomics.</title>
        <authorList>
            <person name="Vandepol N."/>
            <person name="Liber J."/>
            <person name="Desiro A."/>
            <person name="Na H."/>
            <person name="Kennedy M."/>
            <person name="Barry K."/>
            <person name="Grigoriev I.V."/>
            <person name="Miller A.N."/>
            <person name="O'Donnell K."/>
            <person name="Stajich J.E."/>
            <person name="Bonito G."/>
        </authorList>
    </citation>
    <scope>NUCLEOTIDE SEQUENCE</scope>
    <source>
        <strain evidence="13">CK1249</strain>
    </source>
</reference>
<comment type="caution">
    <text evidence="10">Lacks conserved residue(s) required for the propagation of feature annotation.</text>
</comment>
<feature type="signal peptide" evidence="11">
    <location>
        <begin position="1"/>
        <end position="28"/>
    </location>
</feature>
<gene>
    <name evidence="13" type="ORF">BGZ70_008539</name>
</gene>
<dbReference type="OrthoDB" id="3626597at2759"/>
<evidence type="ECO:0000256" key="9">
    <source>
        <dbReference type="ARBA" id="ARBA00023049"/>
    </source>
</evidence>
<sequence>MHLSLNNISLTAVAALTILLSGSSTTTALPTNSQDPSFRSFPAPGYSHPHLRTRAEPASKLYANHRLVRLQLEDEYLLTKVENQLQLDYVTYKILGDNVDIRVPAGKSYEGREQAGIKIGKGPNNAVLHGLQHAREWITGPVVEYLIHQLMTGTDAKVAKYSENYTFHIIPIMNPDGYIRTQTGHRMHRKNTQPNPTTQDPSSPDCIGTDLNRNWDIHWSESNDVHATDVCSEVYRGISAFSAPEKANIAKYLRDTLNVVSYLDFHAQAPDVDDPLVIVARLQSLINLT</sequence>
<feature type="chain" id="PRO_5040199595" description="Peptidase M14 domain-containing protein" evidence="11">
    <location>
        <begin position="29"/>
        <end position="289"/>
    </location>
</feature>
<keyword evidence="3" id="KW-0121">Carboxypeptidase</keyword>
<dbReference type="EMBL" id="JAAAHY010000062">
    <property type="protein sequence ID" value="KAF9967707.1"/>
    <property type="molecule type" value="Genomic_DNA"/>
</dbReference>
<dbReference type="GO" id="GO:0008270">
    <property type="term" value="F:zinc ion binding"/>
    <property type="evidence" value="ECO:0007669"/>
    <property type="project" value="InterPro"/>
</dbReference>
<evidence type="ECO:0000313" key="13">
    <source>
        <dbReference type="EMBL" id="KAF9967707.1"/>
    </source>
</evidence>
<proteinExistence type="inferred from homology"/>
<comment type="cofactor">
    <cofactor evidence="1">
        <name>Zn(2+)</name>
        <dbReference type="ChEBI" id="CHEBI:29105"/>
    </cofactor>
</comment>
<dbReference type="GO" id="GO:0004181">
    <property type="term" value="F:metallocarboxypeptidase activity"/>
    <property type="evidence" value="ECO:0007669"/>
    <property type="project" value="InterPro"/>
</dbReference>
<keyword evidence="8" id="KW-0862">Zinc</keyword>
<evidence type="ECO:0000256" key="4">
    <source>
        <dbReference type="ARBA" id="ARBA00022670"/>
    </source>
</evidence>
<dbReference type="Pfam" id="PF00246">
    <property type="entry name" value="Peptidase_M14"/>
    <property type="match status" value="1"/>
</dbReference>
<evidence type="ECO:0000256" key="1">
    <source>
        <dbReference type="ARBA" id="ARBA00001947"/>
    </source>
</evidence>
<dbReference type="PANTHER" id="PTHR11705">
    <property type="entry name" value="PROTEASE FAMILY M14 CARBOXYPEPTIDASE A,B"/>
    <property type="match status" value="1"/>
</dbReference>
<keyword evidence="9" id="KW-0482">Metalloprotease</keyword>
<dbReference type="FunFam" id="3.40.630.10:FF:000084">
    <property type="entry name" value="Carboxypeptidase B2"/>
    <property type="match status" value="1"/>
</dbReference>
<name>A0A9P6JDF7_MORAP</name>
<dbReference type="AlphaFoldDB" id="A0A9P6JDF7"/>
<dbReference type="GO" id="GO:0006508">
    <property type="term" value="P:proteolysis"/>
    <property type="evidence" value="ECO:0007669"/>
    <property type="project" value="UniProtKB-KW"/>
</dbReference>
<evidence type="ECO:0000313" key="14">
    <source>
        <dbReference type="Proteomes" id="UP000738359"/>
    </source>
</evidence>
<dbReference type="PROSITE" id="PS52035">
    <property type="entry name" value="PEPTIDASE_M14"/>
    <property type="match status" value="1"/>
</dbReference>
<keyword evidence="7" id="KW-0378">Hydrolase</keyword>
<keyword evidence="14" id="KW-1185">Reference proteome</keyword>
<organism evidence="13 14">
    <name type="scientific">Mortierella alpina</name>
    <name type="common">Oleaginous fungus</name>
    <name type="synonym">Mortierella renispora</name>
    <dbReference type="NCBI Taxonomy" id="64518"/>
    <lineage>
        <taxon>Eukaryota</taxon>
        <taxon>Fungi</taxon>
        <taxon>Fungi incertae sedis</taxon>
        <taxon>Mucoromycota</taxon>
        <taxon>Mortierellomycotina</taxon>
        <taxon>Mortierellomycetes</taxon>
        <taxon>Mortierellales</taxon>
        <taxon>Mortierellaceae</taxon>
        <taxon>Mortierella</taxon>
    </lineage>
</organism>
<evidence type="ECO:0000256" key="6">
    <source>
        <dbReference type="ARBA" id="ARBA00022729"/>
    </source>
</evidence>
<dbReference type="PANTHER" id="PTHR11705:SF143">
    <property type="entry name" value="SLL0236 PROTEIN"/>
    <property type="match status" value="1"/>
</dbReference>
<dbReference type="SMART" id="SM00631">
    <property type="entry name" value="Zn_pept"/>
    <property type="match status" value="1"/>
</dbReference>
<evidence type="ECO:0000256" key="10">
    <source>
        <dbReference type="PROSITE-ProRule" id="PRU01379"/>
    </source>
</evidence>
<dbReference type="SUPFAM" id="SSF53187">
    <property type="entry name" value="Zn-dependent exopeptidases"/>
    <property type="match status" value="1"/>
</dbReference>
<evidence type="ECO:0000256" key="5">
    <source>
        <dbReference type="ARBA" id="ARBA00022723"/>
    </source>
</evidence>
<comment type="caution">
    <text evidence="13">The sequence shown here is derived from an EMBL/GenBank/DDBJ whole genome shotgun (WGS) entry which is preliminary data.</text>
</comment>
<keyword evidence="5" id="KW-0479">Metal-binding</keyword>
<feature type="domain" description="Peptidase M14" evidence="12">
    <location>
        <begin position="69"/>
        <end position="289"/>
    </location>
</feature>